<comment type="caution">
    <text evidence="1">The sequence shown here is derived from an EMBL/GenBank/DDBJ whole genome shotgun (WGS) entry which is preliminary data.</text>
</comment>
<evidence type="ECO:0000313" key="1">
    <source>
        <dbReference type="EMBL" id="GAP26789.1"/>
    </source>
</evidence>
<evidence type="ECO:0000313" key="2">
    <source>
        <dbReference type="Proteomes" id="UP000037179"/>
    </source>
</evidence>
<reference evidence="1 2" key="2">
    <citation type="journal article" date="2016" name="Genome Announc.">
        <title>Draft Genome Sequence of Erythromycin- and Oxytetracycline-Sensitive Nocardia seriolae Strain U-1 (NBRC 110359).</title>
        <authorList>
            <person name="Imajoh M."/>
            <person name="Sukeda M."/>
            <person name="Shimizu M."/>
            <person name="Yamane J."/>
            <person name="Ohnishi K."/>
            <person name="Oshima S."/>
        </authorList>
    </citation>
    <scope>NUCLEOTIDE SEQUENCE [LARGE SCALE GENOMIC DNA]</scope>
    <source>
        <strain evidence="1 2">U-1</strain>
    </source>
</reference>
<dbReference type="AlphaFoldDB" id="A0ABC9YMW7"/>
<gene>
    <name evidence="1" type="ORF">NSK11_contig00010-0040</name>
</gene>
<dbReference type="EMBL" id="BBYQ01000010">
    <property type="protein sequence ID" value="GAP26789.1"/>
    <property type="molecule type" value="Genomic_DNA"/>
</dbReference>
<proteinExistence type="predicted"/>
<accession>A0ABC9YMW7</accession>
<keyword evidence="2" id="KW-1185">Reference proteome</keyword>
<sequence>MCFPRLAGIERYSGACGWVGRGLDVTRLAPNPILNRVGTVQDAFSAETGALFFFLAAASSAARYPKVIAGPMVAPGPA</sequence>
<name>A0ABC9YMW7_9NOCA</name>
<protein>
    <submittedName>
        <fullName evidence="1">Uncharacterized protein</fullName>
    </submittedName>
</protein>
<reference evidence="2" key="1">
    <citation type="submission" date="2015-07" db="EMBL/GenBank/DDBJ databases">
        <title>Nocardia seriolae U-1 whole genome shotgun sequence.</title>
        <authorList>
            <person name="Imajoh M."/>
            <person name="Fukumoto Y."/>
            <person name="Sukeda M."/>
            <person name="Yamane J."/>
            <person name="Yamasaki K."/>
            <person name="Shimizu M."/>
            <person name="Ohnishi K."/>
            <person name="Oshima S."/>
        </authorList>
    </citation>
    <scope>NUCLEOTIDE SEQUENCE [LARGE SCALE GENOMIC DNA]</scope>
    <source>
        <strain evidence="2">U-1</strain>
    </source>
</reference>
<organism evidence="1 2">
    <name type="scientific">Nocardia seriolae</name>
    <dbReference type="NCBI Taxonomy" id="37332"/>
    <lineage>
        <taxon>Bacteria</taxon>
        <taxon>Bacillati</taxon>
        <taxon>Actinomycetota</taxon>
        <taxon>Actinomycetes</taxon>
        <taxon>Mycobacteriales</taxon>
        <taxon>Nocardiaceae</taxon>
        <taxon>Nocardia</taxon>
    </lineage>
</organism>
<dbReference type="Proteomes" id="UP000037179">
    <property type="component" value="Unassembled WGS sequence"/>
</dbReference>